<feature type="transmembrane region" description="Helical" evidence="1">
    <location>
        <begin position="107"/>
        <end position="125"/>
    </location>
</feature>
<dbReference type="Proteomes" id="UP000195607">
    <property type="component" value="Chromosome I"/>
</dbReference>
<sequence>MFALSEESIINIIRGFKIQFYVFLIFTIFLMVLRAVRAKVGKTYSRKIVIYPLIYLLLTLYSSITLTLFEFEFSMIIYLFGFIIGFIIGDLSQIVRRKGNEIYQSSAGVAIAWSFLFLVKWYSYLYEPHFPTFVDPVITITFTFLAGIILGEAFGIMVKHFRTK</sequence>
<protein>
    <submittedName>
        <fullName evidence="2">Multipass membrane protein</fullName>
    </submittedName>
</protein>
<evidence type="ECO:0000313" key="3">
    <source>
        <dbReference type="Proteomes" id="UP000195607"/>
    </source>
</evidence>
<reference evidence="2 3" key="1">
    <citation type="submission" date="2016-04" db="EMBL/GenBank/DDBJ databases">
        <authorList>
            <person name="Evans L.H."/>
            <person name="Alamgir A."/>
            <person name="Owens N."/>
            <person name="Weber N.D."/>
            <person name="Virtaneva K."/>
            <person name="Barbian K."/>
            <person name="Babar A."/>
            <person name="Rosenke K."/>
        </authorList>
    </citation>
    <scope>NUCLEOTIDE SEQUENCE [LARGE SCALE GENOMIC DNA]</scope>
    <source>
        <strain evidence="3">S5(T) (JCM 30642 \VKM B-2941)</strain>
    </source>
</reference>
<dbReference type="AlphaFoldDB" id="A0A1N5V9Q3"/>
<keyword evidence="1" id="KW-1133">Transmembrane helix</keyword>
<name>A0A1N5V9Q3_9ARCH</name>
<keyword evidence="1" id="KW-0812">Transmembrane</keyword>
<evidence type="ECO:0000313" key="2">
    <source>
        <dbReference type="EMBL" id="SIM69902.1"/>
    </source>
</evidence>
<proteinExistence type="predicted"/>
<feature type="transmembrane region" description="Helical" evidence="1">
    <location>
        <begin position="48"/>
        <end position="69"/>
    </location>
</feature>
<feature type="transmembrane region" description="Helical" evidence="1">
    <location>
        <begin position="18"/>
        <end position="36"/>
    </location>
</feature>
<feature type="transmembrane region" description="Helical" evidence="1">
    <location>
        <begin position="137"/>
        <end position="158"/>
    </location>
</feature>
<keyword evidence="1" id="KW-0472">Membrane</keyword>
<evidence type="ECO:0000256" key="1">
    <source>
        <dbReference type="SAM" id="Phobius"/>
    </source>
</evidence>
<feature type="transmembrane region" description="Helical" evidence="1">
    <location>
        <begin position="75"/>
        <end position="95"/>
    </location>
</feature>
<gene>
    <name evidence="2" type="ORF">CSP5_1300</name>
</gene>
<accession>A0A1N5V9Q3</accession>
<organism evidence="2 3">
    <name type="scientific">Cuniculiplasma divulgatum</name>
    <dbReference type="NCBI Taxonomy" id="1673428"/>
    <lineage>
        <taxon>Archaea</taxon>
        <taxon>Methanobacteriati</taxon>
        <taxon>Thermoplasmatota</taxon>
        <taxon>Thermoplasmata</taxon>
        <taxon>Thermoplasmatales</taxon>
        <taxon>Cuniculiplasmataceae</taxon>
        <taxon>Cuniculiplasma</taxon>
    </lineage>
</organism>
<dbReference type="EMBL" id="LT671858">
    <property type="protein sequence ID" value="SIM69902.1"/>
    <property type="molecule type" value="Genomic_DNA"/>
</dbReference>